<dbReference type="InterPro" id="IPR002168">
    <property type="entry name" value="Lipase_GDXG_HIS_AS"/>
</dbReference>
<dbReference type="EC" id="3.1.1.-" evidence="5"/>
<organism evidence="5 6">
    <name type="scientific">Candidatus Phaeomarinibacter ectocarpi</name>
    <dbReference type="NCBI Taxonomy" id="1458461"/>
    <lineage>
        <taxon>Bacteria</taxon>
        <taxon>Pseudomonadati</taxon>
        <taxon>Pseudomonadota</taxon>
        <taxon>Alphaproteobacteria</taxon>
        <taxon>Hyphomicrobiales</taxon>
        <taxon>Parvibaculaceae</taxon>
        <taxon>Candidatus Phaeomarinibacter</taxon>
    </lineage>
</organism>
<dbReference type="PANTHER" id="PTHR48081:SF8">
    <property type="entry name" value="ALPHA_BETA HYDROLASE FOLD-3 DOMAIN-CONTAINING PROTEIN-RELATED"/>
    <property type="match status" value="1"/>
</dbReference>
<sequence>MLTQSASAPALTAATLPDYLQERASSRMGLSLADRRIAVDENAITFPTDPDIQIGAVEAGGVPCEWQVPPGAEAGKCLLYFHGGGYVFGSATSHRHLTSKLAQLAGMRCLSVSYRLAPENPYPAAVEDALAAYRWLLDEGISAQDIAVAGDSAGGGLAVALMLKAREEGLPLPAAALLFCPWTDMACNRPSYKSRATIDPSITQQGILESASAYMNGADITSPLASPVYADLSGLPPCLVQVGEREVLVDDARDLVAGMRRVGTTAELEVWDGMVHVWHAFHPILKEGLQAVQRGADFLSTHMKP</sequence>
<feature type="active site" evidence="3">
    <location>
        <position position="152"/>
    </location>
</feature>
<dbReference type="PANTHER" id="PTHR48081">
    <property type="entry name" value="AB HYDROLASE SUPERFAMILY PROTEIN C4A8.06C"/>
    <property type="match status" value="1"/>
</dbReference>
<dbReference type="PROSITE" id="PS01173">
    <property type="entry name" value="LIPASE_GDXG_HIS"/>
    <property type="match status" value="1"/>
</dbReference>
<keyword evidence="6" id="KW-1185">Reference proteome</keyword>
<evidence type="ECO:0000256" key="1">
    <source>
        <dbReference type="ARBA" id="ARBA00010515"/>
    </source>
</evidence>
<dbReference type="Gene3D" id="3.40.50.1820">
    <property type="entry name" value="alpha/beta hydrolase"/>
    <property type="match status" value="1"/>
</dbReference>
<evidence type="ECO:0000313" key="5">
    <source>
        <dbReference type="EMBL" id="CDO60638.1"/>
    </source>
</evidence>
<reference evidence="5 6" key="1">
    <citation type="journal article" date="2014" name="Front. Genet.">
        <title>Genome and metabolic network of "Candidatus Phaeomarinobacter ectocarpi" Ec32, a new candidate genus of Alphaproteobacteria frequently associated with brown algae.</title>
        <authorList>
            <person name="Dittami S.M."/>
            <person name="Barbeyron T."/>
            <person name="Boyen C."/>
            <person name="Cambefort J."/>
            <person name="Collet G."/>
            <person name="Delage L."/>
            <person name="Gobet A."/>
            <person name="Groisillier A."/>
            <person name="Leblanc C."/>
            <person name="Michel G."/>
            <person name="Scornet D."/>
            <person name="Siegel A."/>
            <person name="Tapia J.E."/>
            <person name="Tonon T."/>
        </authorList>
    </citation>
    <scope>NUCLEOTIDE SEQUENCE [LARGE SCALE GENOMIC DNA]</scope>
    <source>
        <strain evidence="5 6">Ec32</strain>
    </source>
</reference>
<evidence type="ECO:0000256" key="2">
    <source>
        <dbReference type="ARBA" id="ARBA00022801"/>
    </source>
</evidence>
<dbReference type="Pfam" id="PF07859">
    <property type="entry name" value="Abhydrolase_3"/>
    <property type="match status" value="1"/>
</dbReference>
<dbReference type="AlphaFoldDB" id="X5MA62"/>
<dbReference type="OrthoDB" id="9806180at2"/>
<keyword evidence="2 5" id="KW-0378">Hydrolase</keyword>
<evidence type="ECO:0000256" key="3">
    <source>
        <dbReference type="PROSITE-ProRule" id="PRU10038"/>
    </source>
</evidence>
<evidence type="ECO:0000259" key="4">
    <source>
        <dbReference type="Pfam" id="PF07859"/>
    </source>
</evidence>
<dbReference type="InterPro" id="IPR013094">
    <property type="entry name" value="AB_hydrolase_3"/>
</dbReference>
<dbReference type="KEGG" id="pect:BN1012_Phect2425"/>
<protein>
    <submittedName>
        <fullName evidence="5">Carbohydrate esterase|CE10</fullName>
        <ecNumber evidence="5">3.1.1.-</ecNumber>
    </submittedName>
</protein>
<comment type="similarity">
    <text evidence="1">Belongs to the 'GDXG' lipolytic enzyme family.</text>
</comment>
<proteinExistence type="inferred from homology"/>
<dbReference type="STRING" id="1458461.BN1012_Phect2425"/>
<dbReference type="HOGENOM" id="CLU_012494_13_1_5"/>
<dbReference type="RefSeq" id="WP_043948637.1">
    <property type="nucleotide sequence ID" value="NZ_HG966617.1"/>
</dbReference>
<accession>X5MA62</accession>
<dbReference type="SUPFAM" id="SSF53474">
    <property type="entry name" value="alpha/beta-Hydrolases"/>
    <property type="match status" value="1"/>
</dbReference>
<name>X5MA62_9HYPH</name>
<dbReference type="InterPro" id="IPR033140">
    <property type="entry name" value="Lipase_GDXG_put_SER_AS"/>
</dbReference>
<dbReference type="Proteomes" id="UP000032160">
    <property type="component" value="Chromosome I"/>
</dbReference>
<dbReference type="InterPro" id="IPR050300">
    <property type="entry name" value="GDXG_lipolytic_enzyme"/>
</dbReference>
<evidence type="ECO:0000313" key="6">
    <source>
        <dbReference type="Proteomes" id="UP000032160"/>
    </source>
</evidence>
<dbReference type="InterPro" id="IPR029058">
    <property type="entry name" value="AB_hydrolase_fold"/>
</dbReference>
<dbReference type="EMBL" id="HG966617">
    <property type="protein sequence ID" value="CDO60638.1"/>
    <property type="molecule type" value="Genomic_DNA"/>
</dbReference>
<gene>
    <name evidence="5" type="ORF">BN1012_Phect2425</name>
</gene>
<dbReference type="GO" id="GO:0016787">
    <property type="term" value="F:hydrolase activity"/>
    <property type="evidence" value="ECO:0007669"/>
    <property type="project" value="UniProtKB-KW"/>
</dbReference>
<feature type="domain" description="Alpha/beta hydrolase fold-3" evidence="4">
    <location>
        <begin position="78"/>
        <end position="279"/>
    </location>
</feature>
<dbReference type="PROSITE" id="PS01174">
    <property type="entry name" value="LIPASE_GDXG_SER"/>
    <property type="match status" value="1"/>
</dbReference>